<feature type="transmembrane region" description="Helical" evidence="8">
    <location>
        <begin position="540"/>
        <end position="557"/>
    </location>
</feature>
<keyword evidence="4 8" id="KW-1133">Transmembrane helix</keyword>
<dbReference type="InterPro" id="IPR036259">
    <property type="entry name" value="MFS_trans_sf"/>
</dbReference>
<dbReference type="InterPro" id="IPR011701">
    <property type="entry name" value="MFS"/>
</dbReference>
<feature type="region of interest" description="Disordered" evidence="7">
    <location>
        <begin position="1"/>
        <end position="59"/>
    </location>
</feature>
<feature type="transmembrane region" description="Helical" evidence="8">
    <location>
        <begin position="108"/>
        <end position="126"/>
    </location>
</feature>
<feature type="compositionally biased region" description="Polar residues" evidence="7">
    <location>
        <begin position="13"/>
        <end position="27"/>
    </location>
</feature>
<feature type="transmembrane region" description="Helical" evidence="8">
    <location>
        <begin position="138"/>
        <end position="156"/>
    </location>
</feature>
<proteinExistence type="predicted"/>
<feature type="transmembrane region" description="Helical" evidence="8">
    <location>
        <begin position="373"/>
        <end position="392"/>
    </location>
</feature>
<evidence type="ECO:0000259" key="9">
    <source>
        <dbReference type="PROSITE" id="PS50850"/>
    </source>
</evidence>
<reference evidence="10" key="1">
    <citation type="journal article" date="2020" name="Stud. Mycol.">
        <title>101 Dothideomycetes genomes: a test case for predicting lifestyles and emergence of pathogens.</title>
        <authorList>
            <person name="Haridas S."/>
            <person name="Albert R."/>
            <person name="Binder M."/>
            <person name="Bloem J."/>
            <person name="Labutti K."/>
            <person name="Salamov A."/>
            <person name="Andreopoulos B."/>
            <person name="Baker S."/>
            <person name="Barry K."/>
            <person name="Bills G."/>
            <person name="Bluhm B."/>
            <person name="Cannon C."/>
            <person name="Castanera R."/>
            <person name="Culley D."/>
            <person name="Daum C."/>
            <person name="Ezra D."/>
            <person name="Gonzalez J."/>
            <person name="Henrissat B."/>
            <person name="Kuo A."/>
            <person name="Liang C."/>
            <person name="Lipzen A."/>
            <person name="Lutzoni F."/>
            <person name="Magnuson J."/>
            <person name="Mondo S."/>
            <person name="Nolan M."/>
            <person name="Ohm R."/>
            <person name="Pangilinan J."/>
            <person name="Park H.-J."/>
            <person name="Ramirez L."/>
            <person name="Alfaro M."/>
            <person name="Sun H."/>
            <person name="Tritt A."/>
            <person name="Yoshinaga Y."/>
            <person name="Zwiers L.-H."/>
            <person name="Turgeon B."/>
            <person name="Goodwin S."/>
            <person name="Spatafora J."/>
            <person name="Crous P."/>
            <person name="Grigoriev I."/>
        </authorList>
    </citation>
    <scope>NUCLEOTIDE SEQUENCE</scope>
    <source>
        <strain evidence="10">CBS 675.92</strain>
    </source>
</reference>
<evidence type="ECO:0000256" key="4">
    <source>
        <dbReference type="ARBA" id="ARBA00022989"/>
    </source>
</evidence>
<sequence>MTTHQLADKGGILSTSSRPDSTKSITTGDKEPGAEINTLPNDPKSTVSSMKDESFNEQATDEEPRSWRFWLVLASLCLALLAVSLDITVMSVALPTISRAIEGADEQYVWISSSFLLASTVVQPFISQLADIFGRRWPMLLSVALFMLGSGIIGGAKSVAMLIAGRTVQGLGGGGQFVLIEIVACDMVPLRERGQFLGMVNSAGAIGSTLGPILGGVIAQKDWRWIFFMNLPLSGVTFAVQAFYLRLNYKKNPTWGAALAKIDYSGSFIFIASMSALLLGLIMGGTIYNWGTYHIIVPLVLGGVGWIVFHVYEALPICKVPSVPPHLFGTRTSLIGFFLGFDAALLLLWATSFLPVYYLGVLGKTPLSAGVELLPFMIFSVPSGIVAGGIMAKIGKYKPFHFIGFGISAIGFGLFTLLGPDSHKAMWVCFEIIASIGMGVLMITVLPAIQANLSDADNASSAGLFSFMRSFGFMWGIAIPAIIFNNQTDKHLHMIQDPTVAAAFAGGKAYSLVSSGYVQSLALEVKKEVIDMLVVALKPVWYGGMAFSLLGFVLAFAEKHVEMRTQLDTEYGLEKESKSTSTEVHP</sequence>
<dbReference type="PANTHER" id="PTHR23501:SF187">
    <property type="entry name" value="MAJOR FACILITATOR SUPERFAMILY (MFS) PROFILE DOMAIN-CONTAINING PROTEIN"/>
    <property type="match status" value="1"/>
</dbReference>
<evidence type="ECO:0000256" key="2">
    <source>
        <dbReference type="ARBA" id="ARBA00022448"/>
    </source>
</evidence>
<accession>A0A6A5TBJ9</accession>
<dbReference type="PROSITE" id="PS00216">
    <property type="entry name" value="SUGAR_TRANSPORT_1"/>
    <property type="match status" value="1"/>
</dbReference>
<dbReference type="GO" id="GO:0022857">
    <property type="term" value="F:transmembrane transporter activity"/>
    <property type="evidence" value="ECO:0007669"/>
    <property type="project" value="InterPro"/>
</dbReference>
<dbReference type="OrthoDB" id="10021397at2759"/>
<gene>
    <name evidence="10" type="ORF">CC80DRAFT_496997</name>
</gene>
<dbReference type="PANTHER" id="PTHR23501">
    <property type="entry name" value="MAJOR FACILITATOR SUPERFAMILY"/>
    <property type="match status" value="1"/>
</dbReference>
<evidence type="ECO:0000256" key="5">
    <source>
        <dbReference type="ARBA" id="ARBA00023136"/>
    </source>
</evidence>
<feature type="domain" description="Major facilitator superfamily (MFS) profile" evidence="9">
    <location>
        <begin position="72"/>
        <end position="526"/>
    </location>
</feature>
<comment type="subcellular location">
    <subcellularLocation>
        <location evidence="1">Membrane</location>
        <topology evidence="1">Multi-pass membrane protein</topology>
    </subcellularLocation>
</comment>
<evidence type="ECO:0000313" key="11">
    <source>
        <dbReference type="Proteomes" id="UP000800035"/>
    </source>
</evidence>
<evidence type="ECO:0000256" key="3">
    <source>
        <dbReference type="ARBA" id="ARBA00022692"/>
    </source>
</evidence>
<feature type="transmembrane region" description="Helical" evidence="8">
    <location>
        <begin position="399"/>
        <end position="419"/>
    </location>
</feature>
<dbReference type="Proteomes" id="UP000800035">
    <property type="component" value="Unassembled WGS sequence"/>
</dbReference>
<feature type="transmembrane region" description="Helical" evidence="8">
    <location>
        <begin position="425"/>
        <end position="449"/>
    </location>
</feature>
<keyword evidence="5 8" id="KW-0472">Membrane</keyword>
<feature type="transmembrane region" description="Helical" evidence="8">
    <location>
        <begin position="333"/>
        <end position="353"/>
    </location>
</feature>
<feature type="transmembrane region" description="Helical" evidence="8">
    <location>
        <begin position="293"/>
        <end position="312"/>
    </location>
</feature>
<evidence type="ECO:0000256" key="8">
    <source>
        <dbReference type="SAM" id="Phobius"/>
    </source>
</evidence>
<dbReference type="Gene3D" id="1.20.1250.20">
    <property type="entry name" value="MFS general substrate transporter like domains"/>
    <property type="match status" value="1"/>
</dbReference>
<evidence type="ECO:0000256" key="7">
    <source>
        <dbReference type="SAM" id="MobiDB-lite"/>
    </source>
</evidence>
<keyword evidence="6" id="KW-0325">Glycoprotein</keyword>
<dbReference type="InterPro" id="IPR005829">
    <property type="entry name" value="Sugar_transporter_CS"/>
</dbReference>
<dbReference type="InterPro" id="IPR020846">
    <property type="entry name" value="MFS_dom"/>
</dbReference>
<feature type="transmembrane region" description="Helical" evidence="8">
    <location>
        <begin position="196"/>
        <end position="219"/>
    </location>
</feature>
<feature type="transmembrane region" description="Helical" evidence="8">
    <location>
        <begin position="225"/>
        <end position="247"/>
    </location>
</feature>
<dbReference type="PROSITE" id="PS50850">
    <property type="entry name" value="MFS"/>
    <property type="match status" value="1"/>
</dbReference>
<dbReference type="Gene3D" id="1.20.1720.10">
    <property type="entry name" value="Multidrug resistance protein D"/>
    <property type="match status" value="1"/>
</dbReference>
<keyword evidence="2" id="KW-0813">Transport</keyword>
<dbReference type="SUPFAM" id="SSF103473">
    <property type="entry name" value="MFS general substrate transporter"/>
    <property type="match status" value="1"/>
</dbReference>
<dbReference type="EMBL" id="ML977028">
    <property type="protein sequence ID" value="KAF1950185.1"/>
    <property type="molecule type" value="Genomic_DNA"/>
</dbReference>
<feature type="transmembrane region" description="Helical" evidence="8">
    <location>
        <begin position="69"/>
        <end position="96"/>
    </location>
</feature>
<evidence type="ECO:0000313" key="10">
    <source>
        <dbReference type="EMBL" id="KAF1950185.1"/>
    </source>
</evidence>
<dbReference type="Pfam" id="PF07690">
    <property type="entry name" value="MFS_1"/>
    <property type="match status" value="1"/>
</dbReference>
<feature type="transmembrane region" description="Helical" evidence="8">
    <location>
        <begin position="268"/>
        <end position="287"/>
    </location>
</feature>
<dbReference type="PRINTS" id="PR01036">
    <property type="entry name" value="TCRTETB"/>
</dbReference>
<protein>
    <submittedName>
        <fullName evidence="10">MFS general substrate transporter</fullName>
    </submittedName>
</protein>
<dbReference type="GO" id="GO:0005886">
    <property type="term" value="C:plasma membrane"/>
    <property type="evidence" value="ECO:0007669"/>
    <property type="project" value="TreeGrafter"/>
</dbReference>
<dbReference type="AlphaFoldDB" id="A0A6A5TBJ9"/>
<feature type="compositionally biased region" description="Polar residues" evidence="7">
    <location>
        <begin position="38"/>
        <end position="49"/>
    </location>
</feature>
<name>A0A6A5TBJ9_9PLEO</name>
<evidence type="ECO:0000256" key="1">
    <source>
        <dbReference type="ARBA" id="ARBA00004141"/>
    </source>
</evidence>
<keyword evidence="11" id="KW-1185">Reference proteome</keyword>
<organism evidence="10 11">
    <name type="scientific">Byssothecium circinans</name>
    <dbReference type="NCBI Taxonomy" id="147558"/>
    <lineage>
        <taxon>Eukaryota</taxon>
        <taxon>Fungi</taxon>
        <taxon>Dikarya</taxon>
        <taxon>Ascomycota</taxon>
        <taxon>Pezizomycotina</taxon>
        <taxon>Dothideomycetes</taxon>
        <taxon>Pleosporomycetidae</taxon>
        <taxon>Pleosporales</taxon>
        <taxon>Massarineae</taxon>
        <taxon>Massarinaceae</taxon>
        <taxon>Byssothecium</taxon>
    </lineage>
</organism>
<keyword evidence="3 8" id="KW-0812">Transmembrane</keyword>
<evidence type="ECO:0000256" key="6">
    <source>
        <dbReference type="ARBA" id="ARBA00023180"/>
    </source>
</evidence>
<feature type="transmembrane region" description="Helical" evidence="8">
    <location>
        <begin position="461"/>
        <end position="484"/>
    </location>
</feature>